<comment type="similarity">
    <text evidence="14 16">Belongs to the type III pantothenate kinase family.</text>
</comment>
<comment type="function">
    <text evidence="16">Catalyzes the phosphorylation of pantothenate (Pan), the first step in CoA biosynthesis.</text>
</comment>
<feature type="binding site" evidence="16">
    <location>
        <position position="127"/>
    </location>
    <ligand>
        <name>ATP</name>
        <dbReference type="ChEBI" id="CHEBI:30616"/>
    </ligand>
</feature>
<comment type="catalytic activity">
    <reaction evidence="1 16">
        <text>(R)-pantothenate + ATP = (R)-4'-phosphopantothenate + ADP + H(+)</text>
        <dbReference type="Rhea" id="RHEA:16373"/>
        <dbReference type="ChEBI" id="CHEBI:10986"/>
        <dbReference type="ChEBI" id="CHEBI:15378"/>
        <dbReference type="ChEBI" id="CHEBI:29032"/>
        <dbReference type="ChEBI" id="CHEBI:30616"/>
        <dbReference type="ChEBI" id="CHEBI:456216"/>
        <dbReference type="EC" id="2.7.1.33"/>
    </reaction>
</comment>
<dbReference type="KEGG" id="mpsy:CEK71_00190"/>
<evidence type="ECO:0000256" key="6">
    <source>
        <dbReference type="ARBA" id="ARBA00012102"/>
    </source>
</evidence>
<dbReference type="AlphaFoldDB" id="A0A1Z4BTS7"/>
<sequence>MNLLVDMGNSRLKWAVADAAGQLLAKGAVANGQLADAALRQCWQGLGPFRRIGIACVSAGPLLALVQAVAAALWPDAPCVQIRSQRQAFGVSNAYQEPEKLGVDRWLALIAAHRHYPAAACVVDCGTAITVDLLEANGEHRGGYISPGLMLMKQALAQGTNALPFSAAAYSGQPGQSTEAAIYGGTLLAARGLIEHVLATRAAPSQLLLTGGDAAIIAEHLPIPAVIDPDLVLRGLAIALAAWE</sequence>
<accession>A0A1Z4BTS7</accession>
<dbReference type="NCBIfam" id="TIGR00671">
    <property type="entry name" value="baf"/>
    <property type="match status" value="1"/>
</dbReference>
<keyword evidence="9 16" id="KW-0547">Nucleotide-binding</keyword>
<dbReference type="PANTHER" id="PTHR34265">
    <property type="entry name" value="TYPE III PANTOTHENATE KINASE"/>
    <property type="match status" value="1"/>
</dbReference>
<evidence type="ECO:0000256" key="1">
    <source>
        <dbReference type="ARBA" id="ARBA00001206"/>
    </source>
</evidence>
<evidence type="ECO:0000256" key="9">
    <source>
        <dbReference type="ARBA" id="ARBA00022741"/>
    </source>
</evidence>
<dbReference type="SUPFAM" id="SSF53067">
    <property type="entry name" value="Actin-like ATPase domain"/>
    <property type="match status" value="2"/>
</dbReference>
<gene>
    <name evidence="16" type="primary">coaX</name>
    <name evidence="17" type="ORF">CEK71_00190</name>
</gene>
<dbReference type="HAMAP" id="MF_01274">
    <property type="entry name" value="Pantothen_kinase_3"/>
    <property type="match status" value="1"/>
</dbReference>
<feature type="binding site" evidence="16">
    <location>
        <position position="95"/>
    </location>
    <ligand>
        <name>substrate</name>
    </ligand>
</feature>
<dbReference type="EMBL" id="CP022129">
    <property type="protein sequence ID" value="ASF44609.1"/>
    <property type="molecule type" value="Genomic_DNA"/>
</dbReference>
<feature type="active site" description="Proton acceptor" evidence="16">
    <location>
        <position position="104"/>
    </location>
</feature>
<feature type="binding site" evidence="16">
    <location>
        <begin position="102"/>
        <end position="105"/>
    </location>
    <ligand>
        <name>substrate</name>
    </ligand>
</feature>
<feature type="binding site" evidence="16">
    <location>
        <position position="124"/>
    </location>
    <ligand>
        <name>K(+)</name>
        <dbReference type="ChEBI" id="CHEBI:29103"/>
    </ligand>
</feature>
<dbReference type="EC" id="2.7.1.33" evidence="6 16"/>
<keyword evidence="7 16" id="KW-0963">Cytoplasm</keyword>
<evidence type="ECO:0000256" key="7">
    <source>
        <dbReference type="ARBA" id="ARBA00022490"/>
    </source>
</evidence>
<evidence type="ECO:0000256" key="11">
    <source>
        <dbReference type="ARBA" id="ARBA00022840"/>
    </source>
</evidence>
<dbReference type="Gene3D" id="3.30.420.40">
    <property type="match status" value="2"/>
</dbReference>
<dbReference type="CDD" id="cd24015">
    <property type="entry name" value="ASKHA_NBD_PanK-III"/>
    <property type="match status" value="1"/>
</dbReference>
<comment type="cofactor">
    <cofactor evidence="2">
        <name>K(+)</name>
        <dbReference type="ChEBI" id="CHEBI:29103"/>
    </cofactor>
</comment>
<dbReference type="Proteomes" id="UP000197019">
    <property type="component" value="Chromosome"/>
</dbReference>
<keyword evidence="13 16" id="KW-0173">Coenzyme A biosynthesis</keyword>
<name>A0A1Z4BTS7_9GAMM</name>
<protein>
    <recommendedName>
        <fullName evidence="15 16">Type III pantothenate kinase</fullName>
        <ecNumber evidence="6 16">2.7.1.33</ecNumber>
    </recommendedName>
    <alternativeName>
        <fullName evidence="16">PanK-III</fullName>
    </alternativeName>
    <alternativeName>
        <fullName evidence="16">Pantothenic acid kinase</fullName>
    </alternativeName>
</protein>
<keyword evidence="10 16" id="KW-0418">Kinase</keyword>
<reference evidence="17 18" key="1">
    <citation type="submission" date="2017-06" db="EMBL/GenBank/DDBJ databases">
        <title>Genome Sequencing of the methanotroph Methylovulum psychrotolerants str. HV10-M2 isolated from a high-altitude environment.</title>
        <authorList>
            <person name="Mateos-Rivera A."/>
        </authorList>
    </citation>
    <scope>NUCLEOTIDE SEQUENCE [LARGE SCALE GENOMIC DNA]</scope>
    <source>
        <strain evidence="17 18">HV10_M2</strain>
    </source>
</reference>
<dbReference type="Pfam" id="PF03309">
    <property type="entry name" value="Pan_kinase"/>
    <property type="match status" value="1"/>
</dbReference>
<dbReference type="GO" id="GO:0004594">
    <property type="term" value="F:pantothenate kinase activity"/>
    <property type="evidence" value="ECO:0007669"/>
    <property type="project" value="UniProtKB-UniRule"/>
</dbReference>
<evidence type="ECO:0000256" key="5">
    <source>
        <dbReference type="ARBA" id="ARBA00011738"/>
    </source>
</evidence>
<dbReference type="GO" id="GO:0046872">
    <property type="term" value="F:metal ion binding"/>
    <property type="evidence" value="ECO:0007669"/>
    <property type="project" value="UniProtKB-KW"/>
</dbReference>
<evidence type="ECO:0000256" key="16">
    <source>
        <dbReference type="HAMAP-Rule" id="MF_01274"/>
    </source>
</evidence>
<dbReference type="RefSeq" id="WP_088617492.1">
    <property type="nucleotide sequence ID" value="NZ_CP022129.1"/>
</dbReference>
<evidence type="ECO:0000256" key="4">
    <source>
        <dbReference type="ARBA" id="ARBA00005225"/>
    </source>
</evidence>
<evidence type="ECO:0000256" key="2">
    <source>
        <dbReference type="ARBA" id="ARBA00001958"/>
    </source>
</evidence>
<feature type="binding site" evidence="16">
    <location>
        <position position="178"/>
    </location>
    <ligand>
        <name>substrate</name>
    </ligand>
</feature>
<comment type="pathway">
    <text evidence="4 16">Cofactor biosynthesis; coenzyme A biosynthesis; CoA from (R)-pantothenate: step 1/5.</text>
</comment>
<comment type="subcellular location">
    <subcellularLocation>
        <location evidence="3 16">Cytoplasm</location>
    </subcellularLocation>
</comment>
<keyword evidence="16" id="KW-0479">Metal-binding</keyword>
<comment type="cofactor">
    <cofactor evidence="16">
        <name>NH4(+)</name>
        <dbReference type="ChEBI" id="CHEBI:28938"/>
    </cofactor>
    <cofactor evidence="16">
        <name>K(+)</name>
        <dbReference type="ChEBI" id="CHEBI:29103"/>
    </cofactor>
    <text evidence="16">A monovalent cation. Ammonium or potassium.</text>
</comment>
<evidence type="ECO:0000256" key="15">
    <source>
        <dbReference type="ARBA" id="ARBA00040883"/>
    </source>
</evidence>
<dbReference type="InterPro" id="IPR043129">
    <property type="entry name" value="ATPase_NBD"/>
</dbReference>
<evidence type="ECO:0000256" key="8">
    <source>
        <dbReference type="ARBA" id="ARBA00022679"/>
    </source>
</evidence>
<comment type="subunit">
    <text evidence="5 16">Homodimer.</text>
</comment>
<keyword evidence="12 16" id="KW-0630">Potassium</keyword>
<dbReference type="GO" id="GO:0015937">
    <property type="term" value="P:coenzyme A biosynthetic process"/>
    <property type="evidence" value="ECO:0007669"/>
    <property type="project" value="UniProtKB-UniRule"/>
</dbReference>
<dbReference type="GO" id="GO:0005524">
    <property type="term" value="F:ATP binding"/>
    <property type="evidence" value="ECO:0007669"/>
    <property type="project" value="UniProtKB-UniRule"/>
</dbReference>
<dbReference type="InterPro" id="IPR004619">
    <property type="entry name" value="Type_III_PanK"/>
</dbReference>
<keyword evidence="8 16" id="KW-0808">Transferase</keyword>
<evidence type="ECO:0000256" key="10">
    <source>
        <dbReference type="ARBA" id="ARBA00022777"/>
    </source>
</evidence>
<dbReference type="GO" id="GO:0005737">
    <property type="term" value="C:cytoplasm"/>
    <property type="evidence" value="ECO:0007669"/>
    <property type="project" value="UniProtKB-SubCell"/>
</dbReference>
<keyword evidence="11 16" id="KW-0067">ATP-binding</keyword>
<feature type="binding site" evidence="16">
    <location>
        <begin position="6"/>
        <end position="13"/>
    </location>
    <ligand>
        <name>ATP</name>
        <dbReference type="ChEBI" id="CHEBI:30616"/>
    </ligand>
</feature>
<proteinExistence type="inferred from homology"/>
<dbReference type="OrthoDB" id="9781305at2"/>
<evidence type="ECO:0000313" key="17">
    <source>
        <dbReference type="EMBL" id="ASF44609.1"/>
    </source>
</evidence>
<evidence type="ECO:0000256" key="3">
    <source>
        <dbReference type="ARBA" id="ARBA00004496"/>
    </source>
</evidence>
<evidence type="ECO:0000256" key="12">
    <source>
        <dbReference type="ARBA" id="ARBA00022958"/>
    </source>
</evidence>
<keyword evidence="18" id="KW-1185">Reference proteome</keyword>
<dbReference type="UniPathway" id="UPA00241">
    <property type="reaction ID" value="UER00352"/>
</dbReference>
<organism evidence="17 18">
    <name type="scientific">Methylovulum psychrotolerans</name>
    <dbReference type="NCBI Taxonomy" id="1704499"/>
    <lineage>
        <taxon>Bacteria</taxon>
        <taxon>Pseudomonadati</taxon>
        <taxon>Pseudomonadota</taxon>
        <taxon>Gammaproteobacteria</taxon>
        <taxon>Methylococcales</taxon>
        <taxon>Methylococcaceae</taxon>
        <taxon>Methylovulum</taxon>
    </lineage>
</organism>
<dbReference type="PANTHER" id="PTHR34265:SF1">
    <property type="entry name" value="TYPE III PANTOTHENATE KINASE"/>
    <property type="match status" value="1"/>
</dbReference>
<evidence type="ECO:0000256" key="14">
    <source>
        <dbReference type="ARBA" id="ARBA00038036"/>
    </source>
</evidence>
<evidence type="ECO:0000313" key="18">
    <source>
        <dbReference type="Proteomes" id="UP000197019"/>
    </source>
</evidence>
<evidence type="ECO:0000256" key="13">
    <source>
        <dbReference type="ARBA" id="ARBA00022993"/>
    </source>
</evidence>